<dbReference type="Gene3D" id="2.80.10.50">
    <property type="match status" value="1"/>
</dbReference>
<comment type="similarity">
    <text evidence="2">Belongs to the sulfatase family.</text>
</comment>
<feature type="domain" description="Sulfatase N-terminal" evidence="9">
    <location>
        <begin position="36"/>
        <end position="402"/>
    </location>
</feature>
<evidence type="ECO:0000259" key="9">
    <source>
        <dbReference type="Pfam" id="PF00884"/>
    </source>
</evidence>
<dbReference type="InterPro" id="IPR017850">
    <property type="entry name" value="Alkaline_phosphatase_core_sf"/>
</dbReference>
<dbReference type="Gene3D" id="3.30.1120.10">
    <property type="match status" value="1"/>
</dbReference>
<evidence type="ECO:0000256" key="7">
    <source>
        <dbReference type="PIRSR" id="PIRSR600917-52"/>
    </source>
</evidence>
<keyword evidence="5 11" id="KW-0378">Hydrolase</keyword>
<dbReference type="PANTHER" id="PTHR42693:SF42">
    <property type="entry name" value="ARYLSULFATASE G"/>
    <property type="match status" value="1"/>
</dbReference>
<keyword evidence="4 8" id="KW-0732">Signal</keyword>
<gene>
    <name evidence="11" type="ORF">H9789_07830</name>
</gene>
<evidence type="ECO:0000256" key="5">
    <source>
        <dbReference type="ARBA" id="ARBA00022801"/>
    </source>
</evidence>
<name>A0A9E2L6C5_9BACT</name>
<comment type="cofactor">
    <cofactor evidence="1">
        <name>Ca(2+)</name>
        <dbReference type="ChEBI" id="CHEBI:29108"/>
    </cofactor>
</comment>
<dbReference type="CDD" id="cd00161">
    <property type="entry name" value="beta-trefoil_Ricin-like"/>
    <property type="match status" value="1"/>
</dbReference>
<dbReference type="PANTHER" id="PTHR42693">
    <property type="entry name" value="ARYLSULFATASE FAMILY MEMBER"/>
    <property type="match status" value="1"/>
</dbReference>
<feature type="chain" id="PRO_5039019828" evidence="8">
    <location>
        <begin position="23"/>
        <end position="1123"/>
    </location>
</feature>
<dbReference type="InterPro" id="IPR000917">
    <property type="entry name" value="Sulfatase_N"/>
</dbReference>
<evidence type="ECO:0000256" key="6">
    <source>
        <dbReference type="ARBA" id="ARBA00022837"/>
    </source>
</evidence>
<dbReference type="GO" id="GO:0004065">
    <property type="term" value="F:arylsulfatase activity"/>
    <property type="evidence" value="ECO:0007669"/>
    <property type="project" value="TreeGrafter"/>
</dbReference>
<keyword evidence="6" id="KW-0106">Calcium</keyword>
<proteinExistence type="inferred from homology"/>
<dbReference type="EMBL" id="JAHLFU010000166">
    <property type="protein sequence ID" value="MBU3853705.1"/>
    <property type="molecule type" value="Genomic_DNA"/>
</dbReference>
<reference evidence="11" key="2">
    <citation type="submission" date="2021-04" db="EMBL/GenBank/DDBJ databases">
        <authorList>
            <person name="Gilroy R."/>
        </authorList>
    </citation>
    <scope>NUCLEOTIDE SEQUENCE</scope>
    <source>
        <strain evidence="11">G3-2149</strain>
    </source>
</reference>
<evidence type="ECO:0000313" key="11">
    <source>
        <dbReference type="EMBL" id="MBU3853705.1"/>
    </source>
</evidence>
<dbReference type="Gene3D" id="3.40.720.10">
    <property type="entry name" value="Alkaline Phosphatase, subunit A"/>
    <property type="match status" value="1"/>
</dbReference>
<evidence type="ECO:0000256" key="2">
    <source>
        <dbReference type="ARBA" id="ARBA00008779"/>
    </source>
</evidence>
<comment type="PTM">
    <text evidence="7">The conversion to 3-oxoalanine (also known as C-formylglycine, FGly), of a serine or cysteine residue in prokaryotes and of a cysteine residue in eukaryotes, is critical for catalytic activity.</text>
</comment>
<dbReference type="SUPFAM" id="SSF50370">
    <property type="entry name" value="Ricin B-like lectins"/>
    <property type="match status" value="1"/>
</dbReference>
<evidence type="ECO:0000313" key="12">
    <source>
        <dbReference type="Proteomes" id="UP000823865"/>
    </source>
</evidence>
<feature type="signal peptide" evidence="8">
    <location>
        <begin position="1"/>
        <end position="22"/>
    </location>
</feature>
<dbReference type="Proteomes" id="UP000823865">
    <property type="component" value="Unassembled WGS sequence"/>
</dbReference>
<dbReference type="Pfam" id="PF00884">
    <property type="entry name" value="Sulfatase"/>
    <property type="match status" value="1"/>
</dbReference>
<evidence type="ECO:0000256" key="4">
    <source>
        <dbReference type="ARBA" id="ARBA00022729"/>
    </source>
</evidence>
<accession>A0A9E2L6C5</accession>
<dbReference type="AlphaFoldDB" id="A0A9E2L6C5"/>
<keyword evidence="3" id="KW-0479">Metal-binding</keyword>
<feature type="modified residue" description="3-oxoalanine (Ser)" evidence="7">
    <location>
        <position position="90"/>
    </location>
</feature>
<dbReference type="InterPro" id="IPR000772">
    <property type="entry name" value="Ricin_B_lectin"/>
</dbReference>
<dbReference type="GO" id="GO:0046872">
    <property type="term" value="F:metal ion binding"/>
    <property type="evidence" value="ECO:0007669"/>
    <property type="project" value="UniProtKB-KW"/>
</dbReference>
<protein>
    <submittedName>
        <fullName evidence="11">Sulfatase-like hydrolase/transferase</fullName>
    </submittedName>
</protein>
<dbReference type="SUPFAM" id="SSF53649">
    <property type="entry name" value="Alkaline phosphatase-like"/>
    <property type="match status" value="1"/>
</dbReference>
<feature type="domain" description="Ricin B lectin" evidence="10">
    <location>
        <begin position="835"/>
        <end position="915"/>
    </location>
</feature>
<evidence type="ECO:0000256" key="8">
    <source>
        <dbReference type="SAM" id="SignalP"/>
    </source>
</evidence>
<dbReference type="CDD" id="cd16144">
    <property type="entry name" value="ARS_like"/>
    <property type="match status" value="1"/>
</dbReference>
<dbReference type="InterPro" id="IPR035992">
    <property type="entry name" value="Ricin_B-like_lectins"/>
</dbReference>
<evidence type="ECO:0000256" key="1">
    <source>
        <dbReference type="ARBA" id="ARBA00001913"/>
    </source>
</evidence>
<sequence length="1123" mass="124186">MKHFLPFSMLLAGAAFSGSAFAQEDRPQLTPSMEHPNIILFLVDDMGWQETSVPFYKEETPLNRRYRTPNMEEMAKQGVKFMQAYACAISSPTRCSLMSGMNAARHRVTNWTLEYNTKTDAGSTVINLPDWNYNGIQPAAVATDHDLDNGTPITSFPEILQNAGYYTIHCGKAHFGSLTTSGADPENFGFDVNIAGGANGGPGSYLAENEYGSGSFHVSGLEDYYGTGTFLTEALTQEALKAIEKPINENRPFYLYMSHYAIHSPYDPDTRYTGNYTNYFDEQLQANLNTQEINHAALVEGMDKSLGDIMQYLKDHPDVAQNTVVLFMADNGGQAVSVRQGRANYDQNWPARGGKGSAYEGGVHEPMMLYWPGNTNIKQGSENHSRIMIEDFFPTILDLAGVKDYETVQKVDGKSFADILRDPTIERTRTNIWHFPNLWGESQNTAEGYGAYSAILKGDYRMIYFWESQERRLYNIKEDIGETNNLAKAEPELLKELSKELTDSLKAYDAQRPSYKETGEVIPWPDEAPTPVEVGEAVPVTAGIFKYSTEDVKYYYTISDNRGSESGNKNFYWTLGEHNGYKAIQATQEQFANAYDATKQYFYFMPGSDETHFTMYTVDGRKVNYVDGITGSGWNSGNVGSDVTTPYMQYETEEAGEFQLISIGSFGRYAIKAPNGDLLNDRGTANGSTANMKWVINTYSGFQLTDPGSQYKFTAVPGNSISGLITELYNKYKENADYVGAHDISSVTPIYEEAMKDPDLEDLKALEDAYAKTPILEMEFGKIYRLRNYARKASTGNTSCNGAGGYLEPIDVNNPDHKESTKVAFAAIDADQTHANALWRAEAAPAEGTFYLRNVNTGKYISATNAANGNTALSTDDISQAQAFKIVAYGDMQYKIALASNESVRLHVSGNVDGTKQTTRLMFYNAEDKNTASAWYLVYARDIDVTTKQSANGNFASTYLPIAVDMPEGLTAYTGKVEGETLKLTEVKGTVPAETGVVLKGENAQTYSLPIVDQEVAALEGNELQGSLIYKATEGMPYFQLLVTEENANYQSVTSDYLTGNAAWLDGTGVTAPDGLTLDFGGQVGIDQVEADKKDSKIYDLTGRRVKRPVKGIYIQNGQKVIY</sequence>
<evidence type="ECO:0000259" key="10">
    <source>
        <dbReference type="Pfam" id="PF14200"/>
    </source>
</evidence>
<evidence type="ECO:0000256" key="3">
    <source>
        <dbReference type="ARBA" id="ARBA00022723"/>
    </source>
</evidence>
<organism evidence="11 12">
    <name type="scientific">Candidatus Paraprevotella stercoravium</name>
    <dbReference type="NCBI Taxonomy" id="2838725"/>
    <lineage>
        <taxon>Bacteria</taxon>
        <taxon>Pseudomonadati</taxon>
        <taxon>Bacteroidota</taxon>
        <taxon>Bacteroidia</taxon>
        <taxon>Bacteroidales</taxon>
        <taxon>Prevotellaceae</taxon>
        <taxon>Paraprevotella</taxon>
    </lineage>
</organism>
<reference evidence="11" key="1">
    <citation type="journal article" date="2021" name="PeerJ">
        <title>Extensive microbial diversity within the chicken gut microbiome revealed by metagenomics and culture.</title>
        <authorList>
            <person name="Gilroy R."/>
            <person name="Ravi A."/>
            <person name="Getino M."/>
            <person name="Pursley I."/>
            <person name="Horton D.L."/>
            <person name="Alikhan N.F."/>
            <person name="Baker D."/>
            <person name="Gharbi K."/>
            <person name="Hall N."/>
            <person name="Watson M."/>
            <person name="Adriaenssens E.M."/>
            <person name="Foster-Nyarko E."/>
            <person name="Jarju S."/>
            <person name="Secka A."/>
            <person name="Antonio M."/>
            <person name="Oren A."/>
            <person name="Chaudhuri R.R."/>
            <person name="La Ragione R."/>
            <person name="Hildebrand F."/>
            <person name="Pallen M.J."/>
        </authorList>
    </citation>
    <scope>NUCLEOTIDE SEQUENCE</scope>
    <source>
        <strain evidence="11">G3-2149</strain>
    </source>
</reference>
<comment type="caution">
    <text evidence="11">The sequence shown here is derived from an EMBL/GenBank/DDBJ whole genome shotgun (WGS) entry which is preliminary data.</text>
</comment>
<dbReference type="Pfam" id="PF14200">
    <property type="entry name" value="RicinB_lectin_2"/>
    <property type="match status" value="1"/>
</dbReference>
<dbReference type="InterPro" id="IPR050738">
    <property type="entry name" value="Sulfatase"/>
</dbReference>